<evidence type="ECO:0000313" key="2">
    <source>
        <dbReference type="Proteomes" id="UP001187415"/>
    </source>
</evidence>
<sequence length="204" mass="21971">MKVGAANVCAACSCSSGLPAPPHWLGMLIGGAGHGAADRAARPCVSSRFSGEAVLHSDGKGNDEPLIGKMSAATSPQKLEPPHQQWQKAQKQRKLAAAASSFGTAESLSHCSNETHADDHQTPGQMEEKMELWLGFKDTISVHAQMFQDIGQNDAHKFLTSVLDQMRNLTPLLSETTAVLGTTYNCPDEEHLSFIMLKTRTCNR</sequence>
<protein>
    <submittedName>
        <fullName evidence="1">Uncharacterized protein</fullName>
    </submittedName>
</protein>
<keyword evidence="2" id="KW-1185">Reference proteome</keyword>
<dbReference type="Proteomes" id="UP001187415">
    <property type="component" value="Unassembled WGS sequence"/>
</dbReference>
<comment type="caution">
    <text evidence="1">The sequence shown here is derived from an EMBL/GenBank/DDBJ whole genome shotgun (WGS) entry which is preliminary data.</text>
</comment>
<gene>
    <name evidence="1" type="ORF">Q5P01_021241</name>
</gene>
<proteinExistence type="predicted"/>
<accession>A0AA88LTZ5</accession>
<name>A0AA88LTZ5_CHASR</name>
<organism evidence="1 2">
    <name type="scientific">Channa striata</name>
    <name type="common">Snakehead murrel</name>
    <name type="synonym">Ophicephalus striatus</name>
    <dbReference type="NCBI Taxonomy" id="64152"/>
    <lineage>
        <taxon>Eukaryota</taxon>
        <taxon>Metazoa</taxon>
        <taxon>Chordata</taxon>
        <taxon>Craniata</taxon>
        <taxon>Vertebrata</taxon>
        <taxon>Euteleostomi</taxon>
        <taxon>Actinopterygii</taxon>
        <taxon>Neopterygii</taxon>
        <taxon>Teleostei</taxon>
        <taxon>Neoteleostei</taxon>
        <taxon>Acanthomorphata</taxon>
        <taxon>Anabantaria</taxon>
        <taxon>Anabantiformes</taxon>
        <taxon>Channoidei</taxon>
        <taxon>Channidae</taxon>
        <taxon>Channa</taxon>
    </lineage>
</organism>
<dbReference type="AlphaFoldDB" id="A0AA88LTZ5"/>
<reference evidence="1" key="1">
    <citation type="submission" date="2023-07" db="EMBL/GenBank/DDBJ databases">
        <title>Chromosome-level Genome Assembly of Striped Snakehead (Channa striata).</title>
        <authorList>
            <person name="Liu H."/>
        </authorList>
    </citation>
    <scope>NUCLEOTIDE SEQUENCE</scope>
    <source>
        <strain evidence="1">Gz</strain>
        <tissue evidence="1">Muscle</tissue>
    </source>
</reference>
<dbReference type="EMBL" id="JAUPFM010000017">
    <property type="protein sequence ID" value="KAK2824066.1"/>
    <property type="molecule type" value="Genomic_DNA"/>
</dbReference>
<evidence type="ECO:0000313" key="1">
    <source>
        <dbReference type="EMBL" id="KAK2824066.1"/>
    </source>
</evidence>